<feature type="transmembrane region" description="Helical" evidence="1">
    <location>
        <begin position="97"/>
        <end position="116"/>
    </location>
</feature>
<protein>
    <recommendedName>
        <fullName evidence="4">Energy-coupling factor transport system substrate-specific component</fullName>
    </recommendedName>
</protein>
<dbReference type="AlphaFoldDB" id="A0A2K8NZ27"/>
<reference evidence="2 3" key="1">
    <citation type="submission" date="2017-11" db="EMBL/GenBank/DDBJ databases">
        <title>Genome sequence of Entomoplasma somnilux PYAN-1 (ATCC 49194).</title>
        <authorList>
            <person name="Lo W.-S."/>
            <person name="Gasparich G.E."/>
            <person name="Kuo C.-H."/>
        </authorList>
    </citation>
    <scope>NUCLEOTIDE SEQUENCE [LARGE SCALE GENOMIC DNA]</scope>
    <source>
        <strain evidence="2 3">PYAN-1</strain>
    </source>
</reference>
<feature type="transmembrane region" description="Helical" evidence="1">
    <location>
        <begin position="137"/>
        <end position="160"/>
    </location>
</feature>
<dbReference type="RefSeq" id="WP_024863845.1">
    <property type="nucleotide sequence ID" value="NZ_CP024965.1"/>
</dbReference>
<accession>A0A2K8NZ27</accession>
<proteinExistence type="predicted"/>
<gene>
    <name evidence="2" type="ORF">ESOMN_v1c00830</name>
</gene>
<sequence length="197" mass="22383">MRKSLLITLKITFIGVYAALVYALQVALASIPNVELVTLMLSIAGLCMHRYMSMTIALIFVLLEALTYGFGDWVILYIIVWPLLTLSFSLFKKYAEYAWVLVIAVNTIFGFLFGAIDAGIKYLLYDQSTMIAYWIKGLVFDLIHGVGNFMIALLCFKPVYAVVSRYCKKYINAPLFKIKNFDFKIMGCGFCVSKFYI</sequence>
<evidence type="ECO:0000313" key="2">
    <source>
        <dbReference type="EMBL" id="ATZ18468.1"/>
    </source>
</evidence>
<keyword evidence="3" id="KW-1185">Reference proteome</keyword>
<feature type="transmembrane region" description="Helical" evidence="1">
    <location>
        <begin position="70"/>
        <end position="91"/>
    </location>
</feature>
<organism evidence="2 3">
    <name type="scientific">Williamsoniiplasma somnilux</name>
    <dbReference type="NCBI Taxonomy" id="215578"/>
    <lineage>
        <taxon>Bacteria</taxon>
        <taxon>Bacillati</taxon>
        <taxon>Mycoplasmatota</taxon>
        <taxon>Mollicutes</taxon>
        <taxon>Entomoplasmatales</taxon>
        <taxon>Williamsoniiplasma</taxon>
    </lineage>
</organism>
<dbReference type="KEGG" id="esx:ESOMN_v1c00830"/>
<evidence type="ECO:0000313" key="3">
    <source>
        <dbReference type="Proteomes" id="UP000232230"/>
    </source>
</evidence>
<dbReference type="Proteomes" id="UP000232230">
    <property type="component" value="Chromosome"/>
</dbReference>
<keyword evidence="1" id="KW-0812">Transmembrane</keyword>
<dbReference type="EMBL" id="CP024965">
    <property type="protein sequence ID" value="ATZ18468.1"/>
    <property type="molecule type" value="Genomic_DNA"/>
</dbReference>
<keyword evidence="1" id="KW-0472">Membrane</keyword>
<evidence type="ECO:0000256" key="1">
    <source>
        <dbReference type="SAM" id="Phobius"/>
    </source>
</evidence>
<name>A0A2K8NZ27_9MOLU</name>
<keyword evidence="1" id="KW-1133">Transmembrane helix</keyword>
<evidence type="ECO:0008006" key="4">
    <source>
        <dbReference type="Google" id="ProtNLM"/>
    </source>
</evidence>
<dbReference type="Gene3D" id="1.10.1760.20">
    <property type="match status" value="1"/>
</dbReference>